<organism evidence="2 3">
    <name type="scientific">Austrofundulus limnaeus</name>
    <name type="common">Annual killifish</name>
    <dbReference type="NCBI Taxonomy" id="52670"/>
    <lineage>
        <taxon>Eukaryota</taxon>
        <taxon>Metazoa</taxon>
        <taxon>Chordata</taxon>
        <taxon>Craniata</taxon>
        <taxon>Vertebrata</taxon>
        <taxon>Euteleostomi</taxon>
        <taxon>Actinopterygii</taxon>
        <taxon>Neopterygii</taxon>
        <taxon>Teleostei</taxon>
        <taxon>Neoteleostei</taxon>
        <taxon>Acanthomorphata</taxon>
        <taxon>Ovalentaria</taxon>
        <taxon>Atherinomorphae</taxon>
        <taxon>Cyprinodontiformes</taxon>
        <taxon>Rivulidae</taxon>
        <taxon>Austrofundulus</taxon>
    </lineage>
</organism>
<dbReference type="RefSeq" id="XP_013889491.1">
    <property type="nucleotide sequence ID" value="XM_014034037.1"/>
</dbReference>
<dbReference type="KEGG" id="alim:106536721"/>
<reference evidence="3" key="1">
    <citation type="submission" date="2025-08" db="UniProtKB">
        <authorList>
            <consortium name="RefSeq"/>
        </authorList>
    </citation>
    <scope>IDENTIFICATION</scope>
    <source>
        <strain evidence="3">Quisiro</strain>
        <tissue evidence="3">Liver</tissue>
    </source>
</reference>
<evidence type="ECO:0000256" key="1">
    <source>
        <dbReference type="SAM" id="MobiDB-lite"/>
    </source>
</evidence>
<dbReference type="OrthoDB" id="2130750at2759"/>
<dbReference type="Proteomes" id="UP000192220">
    <property type="component" value="Unplaced"/>
</dbReference>
<accession>A0A2I4DB72</accession>
<dbReference type="InParanoid" id="A0A2I4DB72"/>
<feature type="region of interest" description="Disordered" evidence="1">
    <location>
        <begin position="1"/>
        <end position="96"/>
    </location>
</feature>
<gene>
    <name evidence="3" type="primary">LOC106536721</name>
</gene>
<dbReference type="AlphaFoldDB" id="A0A2I4DB72"/>
<name>A0A2I4DB72_AUSLI</name>
<dbReference type="STRING" id="52670.A0A2I4DB72"/>
<sequence length="96" mass="9680">MMRQTPALRKTTARRPKQPSRPAGGGGKGAPSGSASASAGEMSSSEPSTPAQTPLAAPVIPTLHSPGNLQAPVPSKVSVGACPSNRGFSLMPEYNL</sequence>
<dbReference type="GeneID" id="106536721"/>
<evidence type="ECO:0000313" key="3">
    <source>
        <dbReference type="RefSeq" id="XP_013889491.1"/>
    </source>
</evidence>
<feature type="compositionally biased region" description="Low complexity" evidence="1">
    <location>
        <begin position="31"/>
        <end position="48"/>
    </location>
</feature>
<evidence type="ECO:0000313" key="2">
    <source>
        <dbReference type="Proteomes" id="UP000192220"/>
    </source>
</evidence>
<proteinExistence type="predicted"/>
<keyword evidence="2" id="KW-1185">Reference proteome</keyword>
<protein>
    <submittedName>
        <fullName evidence="3">Dynactin subunit 1 isoform X1</fullName>
    </submittedName>
</protein>